<dbReference type="PANTHER" id="PTHR12110">
    <property type="entry name" value="HYDROXYPYRUVATE ISOMERASE"/>
    <property type="match status" value="1"/>
</dbReference>
<dbReference type="InterPro" id="IPR036237">
    <property type="entry name" value="Xyl_isomerase-like_sf"/>
</dbReference>
<dbReference type="InterPro" id="IPR013022">
    <property type="entry name" value="Xyl_isomerase-like_TIM-brl"/>
</dbReference>
<dbReference type="InterPro" id="IPR050312">
    <property type="entry name" value="IolE/XylAMocC-like"/>
</dbReference>
<protein>
    <recommendedName>
        <fullName evidence="1">Xylose isomerase-like TIM barrel domain-containing protein</fullName>
    </recommendedName>
</protein>
<accession>A0A6J4VSK9</accession>
<dbReference type="SUPFAM" id="SSF51658">
    <property type="entry name" value="Xylose isomerase-like"/>
    <property type="match status" value="1"/>
</dbReference>
<dbReference type="AlphaFoldDB" id="A0A6J4VSK9"/>
<evidence type="ECO:0000259" key="1">
    <source>
        <dbReference type="Pfam" id="PF01261"/>
    </source>
</evidence>
<sequence length="288" mass="31236">MFTSLTPRAIGIRDVALPQALDLAKAAGFAGLDFDIREAAALAETHGVDFVRGLFERAAILPGHWALPVAWRQDEQWADDLRRLPDLAALGRALGCTRTTTVMLPGSDERPYRENFVWHVERLRPIAQVLRDFDCRLGIEFIGPKTSRSGPTHEFIYTLGGLMELAGAIGTGNVGALLDSWHLYTSGDVVDALDHLGARDVVVVHVNDAPPGVPREEQIDNVRALPMETGVIDLPGFMGKLRAMGYDGPVTPEPFSQRLVELAGVDPLGAAREAARAMDALWTASALN</sequence>
<organism evidence="2">
    <name type="scientific">uncultured Thermomicrobiales bacterium</name>
    <dbReference type="NCBI Taxonomy" id="1645740"/>
    <lineage>
        <taxon>Bacteria</taxon>
        <taxon>Pseudomonadati</taxon>
        <taxon>Thermomicrobiota</taxon>
        <taxon>Thermomicrobia</taxon>
        <taxon>Thermomicrobiales</taxon>
        <taxon>environmental samples</taxon>
    </lineage>
</organism>
<gene>
    <name evidence="2" type="ORF">AVDCRST_MAG88-3669</name>
</gene>
<name>A0A6J4VSK9_9BACT</name>
<evidence type="ECO:0000313" key="2">
    <source>
        <dbReference type="EMBL" id="CAA9583787.1"/>
    </source>
</evidence>
<dbReference type="EMBL" id="CADCWM010000892">
    <property type="protein sequence ID" value="CAA9583787.1"/>
    <property type="molecule type" value="Genomic_DNA"/>
</dbReference>
<reference evidence="2" key="1">
    <citation type="submission" date="2020-02" db="EMBL/GenBank/DDBJ databases">
        <authorList>
            <person name="Meier V. D."/>
        </authorList>
    </citation>
    <scope>NUCLEOTIDE SEQUENCE</scope>
    <source>
        <strain evidence="2">AVDCRST_MAG88</strain>
    </source>
</reference>
<feature type="domain" description="Xylose isomerase-like TIM barrel" evidence="1">
    <location>
        <begin position="27"/>
        <end position="279"/>
    </location>
</feature>
<dbReference type="Gene3D" id="3.20.20.150">
    <property type="entry name" value="Divalent-metal-dependent TIM barrel enzymes"/>
    <property type="match status" value="1"/>
</dbReference>
<dbReference type="Pfam" id="PF01261">
    <property type="entry name" value="AP_endonuc_2"/>
    <property type="match status" value="1"/>
</dbReference>
<proteinExistence type="predicted"/>